<evidence type="ECO:0000256" key="3">
    <source>
        <dbReference type="ARBA" id="ARBA00022475"/>
    </source>
</evidence>
<dbReference type="GO" id="GO:0005886">
    <property type="term" value="C:plasma membrane"/>
    <property type="evidence" value="ECO:0007669"/>
    <property type="project" value="UniProtKB-SubCell"/>
</dbReference>
<keyword evidence="6 7" id="KW-0472">Membrane</keyword>
<dbReference type="InterPro" id="IPR000515">
    <property type="entry name" value="MetI-like"/>
</dbReference>
<keyword evidence="3" id="KW-1003">Cell membrane</keyword>
<keyword evidence="10" id="KW-1185">Reference proteome</keyword>
<dbReference type="AlphaFoldDB" id="A0A7X0FSK7"/>
<sequence>MLSFVSRRLVATLLVLLVASYVVYVLTAISGDPLLELRGSNDPDTQVKIEYLSGVLQLDVPPALRYFTWLPGAAGCLIGQCDLGISVARGELPVTEIILTAMGSTLQLVTVAVVLSILFGVAIGMTTALRQYSGYDYTVTFATFVFYSLPVFWVAVILKQYGGIAFNQFLGDPVIAWWFIVVFGLVAGFIFMAVVGGSLSTRIKTFIFTGIAAGGFLALLDVTNWFEQPSIGIVGVVLFTIGNALIVASLTTGLRDRTALIAFGLAAVVGPVALYYPFQYLFYYGNAWWTIAIAALALAGIGGLVGFLFGGDRKMYMARIVGLAALLGTIPLVFDQMFQRWATYQSIIPLSSGVISTIGASTPAIDRQDDYWLQMLDSLTHMILPTMTLMLISLAAYTRYSRASLLEVMNQDYVRTARAKGLSERVVVMRHAFRNAMIPIATIIAFDFGGLIGGAVITETVFAWKGMGAVFSDALSHTDVNLMMGFFLVTGILAVVFNIIADLLYSALDPRIRVS</sequence>
<dbReference type="GO" id="GO:0055085">
    <property type="term" value="P:transmembrane transport"/>
    <property type="evidence" value="ECO:0007669"/>
    <property type="project" value="InterPro"/>
</dbReference>
<evidence type="ECO:0000256" key="6">
    <source>
        <dbReference type="ARBA" id="ARBA00023136"/>
    </source>
</evidence>
<accession>A0A7X0FSK7</accession>
<feature type="transmembrane region" description="Helical" evidence="7">
    <location>
        <begin position="288"/>
        <end position="309"/>
    </location>
</feature>
<reference evidence="9 10" key="1">
    <citation type="submission" date="2020-08" db="EMBL/GenBank/DDBJ databases">
        <title>Sequencing the genomes of 1000 actinobacteria strains.</title>
        <authorList>
            <person name="Klenk H.-P."/>
        </authorList>
    </citation>
    <scope>NUCLEOTIDE SEQUENCE [LARGE SCALE GENOMIC DNA]</scope>
    <source>
        <strain evidence="9 10">DSM 12511</strain>
    </source>
</reference>
<feature type="transmembrane region" description="Helical" evidence="7">
    <location>
        <begin position="438"/>
        <end position="464"/>
    </location>
</feature>
<feature type="transmembrane region" description="Helical" evidence="7">
    <location>
        <begin position="135"/>
        <end position="155"/>
    </location>
</feature>
<keyword evidence="4 7" id="KW-0812">Transmembrane</keyword>
<name>A0A7X0FSK7_9MICO</name>
<evidence type="ECO:0000259" key="8">
    <source>
        <dbReference type="PROSITE" id="PS50928"/>
    </source>
</evidence>
<feature type="transmembrane region" description="Helical" evidence="7">
    <location>
        <begin position="97"/>
        <end position="123"/>
    </location>
</feature>
<dbReference type="RefSeq" id="WP_184751412.1">
    <property type="nucleotide sequence ID" value="NZ_BAAAJR010000011.1"/>
</dbReference>
<dbReference type="Proteomes" id="UP000537775">
    <property type="component" value="Unassembled WGS sequence"/>
</dbReference>
<feature type="transmembrane region" description="Helical" evidence="7">
    <location>
        <begin position="258"/>
        <end position="276"/>
    </location>
</feature>
<feature type="transmembrane region" description="Helical" evidence="7">
    <location>
        <begin position="316"/>
        <end position="334"/>
    </location>
</feature>
<keyword evidence="5 7" id="KW-1133">Transmembrane helix</keyword>
<dbReference type="Pfam" id="PF00528">
    <property type="entry name" value="BPD_transp_1"/>
    <property type="match status" value="1"/>
</dbReference>
<evidence type="ECO:0000256" key="4">
    <source>
        <dbReference type="ARBA" id="ARBA00022692"/>
    </source>
</evidence>
<evidence type="ECO:0000313" key="9">
    <source>
        <dbReference type="EMBL" id="MBB6392332.1"/>
    </source>
</evidence>
<comment type="subcellular location">
    <subcellularLocation>
        <location evidence="1 7">Cell membrane</location>
        <topology evidence="1 7">Multi-pass membrane protein</topology>
    </subcellularLocation>
</comment>
<feature type="transmembrane region" description="Helical" evidence="7">
    <location>
        <begin position="484"/>
        <end position="505"/>
    </location>
</feature>
<evidence type="ECO:0000256" key="2">
    <source>
        <dbReference type="ARBA" id="ARBA00022448"/>
    </source>
</evidence>
<feature type="transmembrane region" description="Helical" evidence="7">
    <location>
        <begin position="379"/>
        <end position="397"/>
    </location>
</feature>
<evidence type="ECO:0000256" key="5">
    <source>
        <dbReference type="ARBA" id="ARBA00022989"/>
    </source>
</evidence>
<dbReference type="EMBL" id="JACHML010000001">
    <property type="protein sequence ID" value="MBB6392332.1"/>
    <property type="molecule type" value="Genomic_DNA"/>
</dbReference>
<dbReference type="PANTHER" id="PTHR43163">
    <property type="entry name" value="DIPEPTIDE TRANSPORT SYSTEM PERMEASE PROTEIN DPPB-RELATED"/>
    <property type="match status" value="1"/>
</dbReference>
<gene>
    <name evidence="9" type="ORF">HD594_002645</name>
</gene>
<dbReference type="CDD" id="cd06261">
    <property type="entry name" value="TM_PBP2"/>
    <property type="match status" value="1"/>
</dbReference>
<feature type="transmembrane region" description="Helical" evidence="7">
    <location>
        <begin position="175"/>
        <end position="194"/>
    </location>
</feature>
<dbReference type="SUPFAM" id="SSF161098">
    <property type="entry name" value="MetI-like"/>
    <property type="match status" value="1"/>
</dbReference>
<keyword evidence="2 7" id="KW-0813">Transport</keyword>
<evidence type="ECO:0000256" key="1">
    <source>
        <dbReference type="ARBA" id="ARBA00004651"/>
    </source>
</evidence>
<dbReference type="PROSITE" id="PS50928">
    <property type="entry name" value="ABC_TM1"/>
    <property type="match status" value="1"/>
</dbReference>
<feature type="transmembrane region" description="Helical" evidence="7">
    <location>
        <begin position="232"/>
        <end position="251"/>
    </location>
</feature>
<comment type="caution">
    <text evidence="9">The sequence shown here is derived from an EMBL/GenBank/DDBJ whole genome shotgun (WGS) entry which is preliminary data.</text>
</comment>
<protein>
    <submittedName>
        <fullName evidence="9">Peptide/nickel transport system permease protein</fullName>
    </submittedName>
</protein>
<proteinExistence type="inferred from homology"/>
<organism evidence="9 10">
    <name type="scientific">Microbacterium thalassium</name>
    <dbReference type="NCBI Taxonomy" id="362649"/>
    <lineage>
        <taxon>Bacteria</taxon>
        <taxon>Bacillati</taxon>
        <taxon>Actinomycetota</taxon>
        <taxon>Actinomycetes</taxon>
        <taxon>Micrococcales</taxon>
        <taxon>Microbacteriaceae</taxon>
        <taxon>Microbacterium</taxon>
    </lineage>
</organism>
<evidence type="ECO:0000256" key="7">
    <source>
        <dbReference type="RuleBase" id="RU363032"/>
    </source>
</evidence>
<feature type="domain" description="ABC transmembrane type-1" evidence="8">
    <location>
        <begin position="102"/>
        <end position="505"/>
    </location>
</feature>
<dbReference type="InterPro" id="IPR035906">
    <property type="entry name" value="MetI-like_sf"/>
</dbReference>
<evidence type="ECO:0000313" key="10">
    <source>
        <dbReference type="Proteomes" id="UP000537775"/>
    </source>
</evidence>
<comment type="similarity">
    <text evidence="7">Belongs to the binding-protein-dependent transport system permease family.</text>
</comment>
<dbReference type="Gene3D" id="1.10.3720.10">
    <property type="entry name" value="MetI-like"/>
    <property type="match status" value="1"/>
</dbReference>
<dbReference type="PANTHER" id="PTHR43163:SF9">
    <property type="entry name" value="ABC TRANSPORTER PERMEASE PROTEIN"/>
    <property type="match status" value="1"/>
</dbReference>
<feature type="transmembrane region" description="Helical" evidence="7">
    <location>
        <begin position="206"/>
        <end position="226"/>
    </location>
</feature>